<dbReference type="GO" id="GO:0005524">
    <property type="term" value="F:ATP binding"/>
    <property type="evidence" value="ECO:0007669"/>
    <property type="project" value="InterPro"/>
</dbReference>
<dbReference type="Gene3D" id="3.40.50.10810">
    <property type="entry name" value="Tandem AAA-ATPase domain"/>
    <property type="match status" value="1"/>
</dbReference>
<evidence type="ECO:0000313" key="3">
    <source>
        <dbReference type="Proteomes" id="UP000305238"/>
    </source>
</evidence>
<dbReference type="InterPro" id="IPR038718">
    <property type="entry name" value="SNF2-like_sf"/>
</dbReference>
<gene>
    <name evidence="2" type="ORF">ETD96_43735</name>
</gene>
<sequence length="482" mass="52123">ELEPLVIAVHWLVHVDPAQADVVVERVPSLLRQARRRRFLPQSRRKRRAVAELAEILETAAVVPPEVSGEEARRDYERRAADYLAVLADVAGVAPEGEAAEGFLPPEAAARVAAQRLDETHLKVPLADYQAFGARFALERRRAILGDGMGLGRTVQAIAAMAHRRAEGVTRFLVACPMSVLPSWVRDVEACSALPAHPLHGPGRGAAVKKWADAGGVGIVPLESLADLYVSPDVAVGMFVLDEADRVKNPDSARARAIGSWAERVDDALFLTGLPMRERAECFRTLVELLGSAVRPEYAVLGSREFRAGAAPVYLRREQQDVFRELPDIVRVDELVALSRADRAAYRDAVEAGDFDAMRRAAYAVPKTSAKLRRLRRLVEEAVAEGLETVVLSGFPEVLEAVRDAVAVATAGIGAPPPPGAAVAILCEPQPDRDLEARAIGRLQGRAGPLLVHRLVAPGVDELVGGDPARIIEDEQARWGAE</sequence>
<name>A0A5S4FPX5_9ACTN</name>
<dbReference type="InterPro" id="IPR000330">
    <property type="entry name" value="SNF2_N"/>
</dbReference>
<comment type="caution">
    <text evidence="2">The sequence shown here is derived from an EMBL/GenBank/DDBJ whole genome shotgun (WGS) entry which is preliminary data.</text>
</comment>
<keyword evidence="2" id="KW-0378">Hydrolase</keyword>
<dbReference type="AlphaFoldDB" id="A0A5S4FPX5"/>
<evidence type="ECO:0000259" key="1">
    <source>
        <dbReference type="PROSITE" id="PS51192"/>
    </source>
</evidence>
<dbReference type="InterPro" id="IPR014001">
    <property type="entry name" value="Helicase_ATP-bd"/>
</dbReference>
<proteinExistence type="predicted"/>
<protein>
    <submittedName>
        <fullName evidence="2">ATP-dependent helicase</fullName>
    </submittedName>
</protein>
<keyword evidence="2" id="KW-0547">Nucleotide-binding</keyword>
<evidence type="ECO:0000313" key="2">
    <source>
        <dbReference type="EMBL" id="TMR22765.1"/>
    </source>
</evidence>
<dbReference type="PROSITE" id="PS51192">
    <property type="entry name" value="HELICASE_ATP_BIND_1"/>
    <property type="match status" value="1"/>
</dbReference>
<feature type="non-terminal residue" evidence="2">
    <location>
        <position position="1"/>
    </location>
</feature>
<accession>A0A5S4FPX5</accession>
<dbReference type="Pfam" id="PF00176">
    <property type="entry name" value="SNF2-rel_dom"/>
    <property type="match status" value="1"/>
</dbReference>
<dbReference type="PANTHER" id="PTHR10799">
    <property type="entry name" value="SNF2/RAD54 HELICASE FAMILY"/>
    <property type="match status" value="1"/>
</dbReference>
<keyword evidence="3" id="KW-1185">Reference proteome</keyword>
<dbReference type="InterPro" id="IPR027417">
    <property type="entry name" value="P-loop_NTPase"/>
</dbReference>
<keyword evidence="2" id="KW-0347">Helicase</keyword>
<dbReference type="SMART" id="SM00487">
    <property type="entry name" value="DEXDc"/>
    <property type="match status" value="1"/>
</dbReference>
<dbReference type="RefSeq" id="WP_240808651.1">
    <property type="nucleotide sequence ID" value="NZ_VCKZ01000712.1"/>
</dbReference>
<feature type="domain" description="Helicase ATP-binding" evidence="1">
    <location>
        <begin position="134"/>
        <end position="293"/>
    </location>
</feature>
<dbReference type="GO" id="GO:0004386">
    <property type="term" value="F:helicase activity"/>
    <property type="evidence" value="ECO:0007669"/>
    <property type="project" value="UniProtKB-KW"/>
</dbReference>
<organism evidence="2 3">
    <name type="scientific">Actinomadura geliboluensis</name>
    <dbReference type="NCBI Taxonomy" id="882440"/>
    <lineage>
        <taxon>Bacteria</taxon>
        <taxon>Bacillati</taxon>
        <taxon>Actinomycetota</taxon>
        <taxon>Actinomycetes</taxon>
        <taxon>Streptosporangiales</taxon>
        <taxon>Thermomonosporaceae</taxon>
        <taxon>Actinomadura</taxon>
    </lineage>
</organism>
<reference evidence="2 3" key="1">
    <citation type="submission" date="2019-05" db="EMBL/GenBank/DDBJ databases">
        <title>Draft genome sequence of Actinomadura geliboluensis A8036.</title>
        <authorList>
            <person name="Saricaoglu S."/>
            <person name="Isik K."/>
        </authorList>
    </citation>
    <scope>NUCLEOTIDE SEQUENCE [LARGE SCALE GENOMIC DNA]</scope>
    <source>
        <strain evidence="2 3">A8036</strain>
    </source>
</reference>
<dbReference type="Proteomes" id="UP000305238">
    <property type="component" value="Unassembled WGS sequence"/>
</dbReference>
<dbReference type="SUPFAM" id="SSF52540">
    <property type="entry name" value="P-loop containing nucleoside triphosphate hydrolases"/>
    <property type="match status" value="2"/>
</dbReference>
<dbReference type="EMBL" id="VCKZ01000712">
    <property type="protein sequence ID" value="TMR22765.1"/>
    <property type="molecule type" value="Genomic_DNA"/>
</dbReference>
<keyword evidence="2" id="KW-0067">ATP-binding</keyword>